<dbReference type="PANTHER" id="PTHR45631:SF183">
    <property type="entry name" value="BNAC02G06920D PROTEIN"/>
    <property type="match status" value="1"/>
</dbReference>
<keyword evidence="17" id="KW-1185">Reference proteome</keyword>
<dbReference type="GO" id="GO:0005524">
    <property type="term" value="F:ATP binding"/>
    <property type="evidence" value="ECO:0007669"/>
    <property type="project" value="UniProtKB-UniRule"/>
</dbReference>
<evidence type="ECO:0000256" key="13">
    <source>
        <dbReference type="RuleBase" id="RU000304"/>
    </source>
</evidence>
<dbReference type="InterPro" id="IPR017441">
    <property type="entry name" value="Protein_kinase_ATP_BS"/>
</dbReference>
<keyword evidence="10" id="KW-0472">Membrane</keyword>
<feature type="region of interest" description="Disordered" evidence="14">
    <location>
        <begin position="287"/>
        <end position="310"/>
    </location>
</feature>
<dbReference type="PROSITE" id="PS00108">
    <property type="entry name" value="PROTEIN_KINASE_ST"/>
    <property type="match status" value="1"/>
</dbReference>
<comment type="subcellular location">
    <subcellularLocation>
        <location evidence="1">Membrane</location>
        <topology evidence="1">Single-pass membrane protein</topology>
    </subcellularLocation>
</comment>
<dbReference type="FunFam" id="1.10.510.10:FF:000146">
    <property type="entry name" value="LRR receptor-like serine/threonine-protein kinase IOS1"/>
    <property type="match status" value="1"/>
</dbReference>
<proteinExistence type="inferred from homology"/>
<dbReference type="InterPro" id="IPR000719">
    <property type="entry name" value="Prot_kinase_dom"/>
</dbReference>
<dbReference type="InterPro" id="IPR011009">
    <property type="entry name" value="Kinase-like_dom_sf"/>
</dbReference>
<dbReference type="OrthoDB" id="2013020at2759"/>
<dbReference type="GO" id="GO:0016020">
    <property type="term" value="C:membrane"/>
    <property type="evidence" value="ECO:0007669"/>
    <property type="project" value="UniProtKB-SubCell"/>
</dbReference>
<accession>A0A6D2KB18</accession>
<feature type="binding site" evidence="12">
    <location>
        <position position="31"/>
    </location>
    <ligand>
        <name>ATP</name>
        <dbReference type="ChEBI" id="CHEBI:30616"/>
    </ligand>
</feature>
<evidence type="ECO:0000256" key="7">
    <source>
        <dbReference type="ARBA" id="ARBA00022777"/>
    </source>
</evidence>
<evidence type="ECO:0000256" key="6">
    <source>
        <dbReference type="ARBA" id="ARBA00022741"/>
    </source>
</evidence>
<name>A0A6D2KB18_9BRAS</name>
<dbReference type="SUPFAM" id="SSF56112">
    <property type="entry name" value="Protein kinase-like (PK-like)"/>
    <property type="match status" value="1"/>
</dbReference>
<keyword evidence="9" id="KW-1133">Transmembrane helix</keyword>
<evidence type="ECO:0000256" key="5">
    <source>
        <dbReference type="ARBA" id="ARBA00022692"/>
    </source>
</evidence>
<comment type="caution">
    <text evidence="16">The sequence shown here is derived from an EMBL/GenBank/DDBJ whole genome shotgun (WGS) entry which is preliminary data.</text>
</comment>
<organism evidence="16 17">
    <name type="scientific">Microthlaspi erraticum</name>
    <dbReference type="NCBI Taxonomy" id="1685480"/>
    <lineage>
        <taxon>Eukaryota</taxon>
        <taxon>Viridiplantae</taxon>
        <taxon>Streptophyta</taxon>
        <taxon>Embryophyta</taxon>
        <taxon>Tracheophyta</taxon>
        <taxon>Spermatophyta</taxon>
        <taxon>Magnoliopsida</taxon>
        <taxon>eudicotyledons</taxon>
        <taxon>Gunneridae</taxon>
        <taxon>Pentapetalae</taxon>
        <taxon>rosids</taxon>
        <taxon>malvids</taxon>
        <taxon>Brassicales</taxon>
        <taxon>Brassicaceae</taxon>
        <taxon>Coluteocarpeae</taxon>
        <taxon>Microthlaspi</taxon>
    </lineage>
</organism>
<gene>
    <name evidence="16" type="ORF">MERR_LOCUS38791</name>
</gene>
<evidence type="ECO:0000313" key="17">
    <source>
        <dbReference type="Proteomes" id="UP000467841"/>
    </source>
</evidence>
<evidence type="ECO:0000256" key="12">
    <source>
        <dbReference type="PROSITE-ProRule" id="PRU10141"/>
    </source>
</evidence>
<evidence type="ECO:0000259" key="15">
    <source>
        <dbReference type="PROSITE" id="PS50011"/>
    </source>
</evidence>
<keyword evidence="3" id="KW-0597">Phosphoprotein</keyword>
<evidence type="ECO:0000256" key="1">
    <source>
        <dbReference type="ARBA" id="ARBA00004167"/>
    </source>
</evidence>
<dbReference type="GO" id="GO:0004674">
    <property type="term" value="F:protein serine/threonine kinase activity"/>
    <property type="evidence" value="ECO:0007669"/>
    <property type="project" value="UniProtKB-KW"/>
</dbReference>
<keyword evidence="5" id="KW-0812">Transmembrane</keyword>
<evidence type="ECO:0000256" key="2">
    <source>
        <dbReference type="ARBA" id="ARBA00022527"/>
    </source>
</evidence>
<keyword evidence="7" id="KW-0418">Kinase</keyword>
<evidence type="ECO:0000256" key="4">
    <source>
        <dbReference type="ARBA" id="ARBA00022679"/>
    </source>
</evidence>
<comment type="similarity">
    <text evidence="13">Belongs to the protein kinase superfamily.</text>
</comment>
<evidence type="ECO:0000256" key="10">
    <source>
        <dbReference type="ARBA" id="ARBA00023136"/>
    </source>
</evidence>
<evidence type="ECO:0000256" key="3">
    <source>
        <dbReference type="ARBA" id="ARBA00022553"/>
    </source>
</evidence>
<feature type="compositionally biased region" description="Polar residues" evidence="14">
    <location>
        <begin position="288"/>
        <end position="310"/>
    </location>
</feature>
<dbReference type="AlphaFoldDB" id="A0A6D2KB18"/>
<evidence type="ECO:0000256" key="9">
    <source>
        <dbReference type="ARBA" id="ARBA00022989"/>
    </source>
</evidence>
<dbReference type="Pfam" id="PF07714">
    <property type="entry name" value="PK_Tyr_Ser-Thr"/>
    <property type="match status" value="1"/>
</dbReference>
<dbReference type="EMBL" id="CACVBM020001484">
    <property type="protein sequence ID" value="CAA7051556.1"/>
    <property type="molecule type" value="Genomic_DNA"/>
</dbReference>
<keyword evidence="8 12" id="KW-0067">ATP-binding</keyword>
<dbReference type="PIRSF" id="PIRSF000654">
    <property type="entry name" value="Integrin-linked_kinase"/>
    <property type="match status" value="1"/>
</dbReference>
<dbReference type="CDD" id="cd14066">
    <property type="entry name" value="STKc_IRAK"/>
    <property type="match status" value="1"/>
</dbReference>
<evidence type="ECO:0000256" key="14">
    <source>
        <dbReference type="SAM" id="MobiDB-lite"/>
    </source>
</evidence>
<feature type="domain" description="Protein kinase" evidence="15">
    <location>
        <begin position="3"/>
        <end position="276"/>
    </location>
</feature>
<dbReference type="Proteomes" id="UP000467841">
    <property type="component" value="Unassembled WGS sequence"/>
</dbReference>
<sequence>MTNNFERVIGEGGFGVVYHGYLNDTEQVAVKVLSPTSSQGYKQFKAEVELLLRVHHINLVSLVGYCDEQAHLALIYEYMPNGDLKAHLSGKYGDCVLNWANRLRIAVETALGLEYLHSGCKPLMVHRDVKSMNILLDEHFQAKLADFGLSRSFSVGDETHVSTGVVGTLGYLDPDYYKTYHLTEKSDVYSFGIVLLEIITNQPVIEKANENPHIAERVRTMLTSGDIRAIVDPGLIDEYDSGSVLKALELAMSCVNPSPVSRPDMSHVVQELKECMKSESLRAGLSQVMESKSSLDQDTSFGSGMTLNAR</sequence>
<evidence type="ECO:0000313" key="16">
    <source>
        <dbReference type="EMBL" id="CAA7051556.1"/>
    </source>
</evidence>
<dbReference type="Gene3D" id="1.10.510.10">
    <property type="entry name" value="Transferase(Phosphotransferase) domain 1"/>
    <property type="match status" value="1"/>
</dbReference>
<keyword evidence="4" id="KW-0808">Transferase</keyword>
<reference evidence="16" key="1">
    <citation type="submission" date="2020-01" db="EMBL/GenBank/DDBJ databases">
        <authorList>
            <person name="Mishra B."/>
        </authorList>
    </citation>
    <scope>NUCLEOTIDE SEQUENCE [LARGE SCALE GENOMIC DNA]</scope>
</reference>
<keyword evidence="6 12" id="KW-0547">Nucleotide-binding</keyword>
<dbReference type="PANTHER" id="PTHR45631">
    <property type="entry name" value="OS07G0107800 PROTEIN-RELATED"/>
    <property type="match status" value="1"/>
</dbReference>
<dbReference type="InterPro" id="IPR008271">
    <property type="entry name" value="Ser/Thr_kinase_AS"/>
</dbReference>
<protein>
    <recommendedName>
        <fullName evidence="15">Protein kinase domain-containing protein</fullName>
    </recommendedName>
</protein>
<dbReference type="PROSITE" id="PS50011">
    <property type="entry name" value="PROTEIN_KINASE_DOM"/>
    <property type="match status" value="1"/>
</dbReference>
<dbReference type="InterPro" id="IPR001245">
    <property type="entry name" value="Ser-Thr/Tyr_kinase_cat_dom"/>
</dbReference>
<dbReference type="SMART" id="SM00220">
    <property type="entry name" value="S_TKc"/>
    <property type="match status" value="1"/>
</dbReference>
<keyword evidence="2 13" id="KW-0723">Serine/threonine-protein kinase</keyword>
<keyword evidence="11" id="KW-0675">Receptor</keyword>
<evidence type="ECO:0000256" key="8">
    <source>
        <dbReference type="ARBA" id="ARBA00022840"/>
    </source>
</evidence>
<dbReference type="PROSITE" id="PS00107">
    <property type="entry name" value="PROTEIN_KINASE_ATP"/>
    <property type="match status" value="1"/>
</dbReference>
<evidence type="ECO:0000256" key="11">
    <source>
        <dbReference type="ARBA" id="ARBA00023170"/>
    </source>
</evidence>
<dbReference type="Gene3D" id="3.30.200.20">
    <property type="entry name" value="Phosphorylase Kinase, domain 1"/>
    <property type="match status" value="1"/>
</dbReference>
<dbReference type="FunFam" id="3.30.200.20:FF:000394">
    <property type="entry name" value="Leucine-rich repeat receptor-like protein kinase"/>
    <property type="match status" value="1"/>
</dbReference>